<dbReference type="InterPro" id="IPR036380">
    <property type="entry name" value="Isochorismatase-like_sf"/>
</dbReference>
<gene>
    <name evidence="4" type="ORF">F7731_21435</name>
</gene>
<dbReference type="Gene3D" id="3.40.50.850">
    <property type="entry name" value="Isochorismatase-like"/>
    <property type="match status" value="1"/>
</dbReference>
<feature type="domain" description="Isochorismatase-like" evidence="3">
    <location>
        <begin position="5"/>
        <end position="145"/>
    </location>
</feature>
<keyword evidence="2 4" id="KW-0378">Hydrolase</keyword>
<name>A0A6L3V1N0_9BACI</name>
<keyword evidence="5" id="KW-1185">Reference proteome</keyword>
<proteinExistence type="inferred from homology"/>
<protein>
    <submittedName>
        <fullName evidence="4">Cysteine hydrolase</fullName>
    </submittedName>
</protein>
<evidence type="ECO:0000259" key="3">
    <source>
        <dbReference type="Pfam" id="PF00857"/>
    </source>
</evidence>
<evidence type="ECO:0000313" key="4">
    <source>
        <dbReference type="EMBL" id="KAB2329715.1"/>
    </source>
</evidence>
<dbReference type="PANTHER" id="PTHR43540">
    <property type="entry name" value="PEROXYUREIDOACRYLATE/UREIDOACRYLATE AMIDOHYDROLASE-RELATED"/>
    <property type="match status" value="1"/>
</dbReference>
<dbReference type="InterPro" id="IPR050272">
    <property type="entry name" value="Isochorismatase-like_hydrls"/>
</dbReference>
<comment type="caution">
    <text evidence="4">The sequence shown here is derived from an EMBL/GenBank/DDBJ whole genome shotgun (WGS) entry which is preliminary data.</text>
</comment>
<evidence type="ECO:0000256" key="1">
    <source>
        <dbReference type="ARBA" id="ARBA00006336"/>
    </source>
</evidence>
<dbReference type="PANTHER" id="PTHR43540:SF1">
    <property type="entry name" value="ISOCHORISMATASE HYDROLASE"/>
    <property type="match status" value="1"/>
</dbReference>
<comment type="similarity">
    <text evidence="1">Belongs to the isochorismatase family.</text>
</comment>
<dbReference type="OrthoDB" id="257098at2"/>
<evidence type="ECO:0000313" key="5">
    <source>
        <dbReference type="Proteomes" id="UP000481030"/>
    </source>
</evidence>
<dbReference type="EMBL" id="WBOS01000017">
    <property type="protein sequence ID" value="KAB2329715.1"/>
    <property type="molecule type" value="Genomic_DNA"/>
</dbReference>
<dbReference type="CDD" id="cd01014">
    <property type="entry name" value="nicotinamidase_related"/>
    <property type="match status" value="1"/>
</dbReference>
<dbReference type="Proteomes" id="UP000481030">
    <property type="component" value="Unassembled WGS sequence"/>
</dbReference>
<dbReference type="Pfam" id="PF00857">
    <property type="entry name" value="Isochorismatase"/>
    <property type="match status" value="1"/>
</dbReference>
<dbReference type="AlphaFoldDB" id="A0A6L3V1N0"/>
<sequence>MDKMALILVDIQNDYFPGGKMTLHETEKAAKNARVILDYFRENNLPLFHIQHIFEDNQAPFFTAGTEGVHIHQSVAPLENETVIVKHFPNSFLHTSLEAELKSIGIEHVIIVGMMSHMCIDATSRAAVDLGFKCTVIEDACTCPDITFNNQTIDAKNVHYAFMGALGSLYATIKTTDDFLVKATN</sequence>
<dbReference type="SUPFAM" id="SSF52499">
    <property type="entry name" value="Isochorismatase-like hydrolases"/>
    <property type="match status" value="1"/>
</dbReference>
<dbReference type="RefSeq" id="WP_151536839.1">
    <property type="nucleotide sequence ID" value="NZ_WBOS01000017.1"/>
</dbReference>
<dbReference type="GO" id="GO:0016787">
    <property type="term" value="F:hydrolase activity"/>
    <property type="evidence" value="ECO:0007669"/>
    <property type="project" value="UniProtKB-KW"/>
</dbReference>
<organism evidence="4 5">
    <name type="scientific">Cytobacillus depressus</name>
    <dbReference type="NCBI Taxonomy" id="1602942"/>
    <lineage>
        <taxon>Bacteria</taxon>
        <taxon>Bacillati</taxon>
        <taxon>Bacillota</taxon>
        <taxon>Bacilli</taxon>
        <taxon>Bacillales</taxon>
        <taxon>Bacillaceae</taxon>
        <taxon>Cytobacillus</taxon>
    </lineage>
</organism>
<accession>A0A6L3V1N0</accession>
<reference evidence="4 5" key="1">
    <citation type="journal article" date="2016" name="Antonie Van Leeuwenhoek">
        <title>Bacillus depressus sp. nov., isolated from soil of a sunflower field.</title>
        <authorList>
            <person name="Wei X."/>
            <person name="Xin D."/>
            <person name="Xin Y."/>
            <person name="Zhang H."/>
            <person name="Wang T."/>
            <person name="Zhang J."/>
        </authorList>
    </citation>
    <scope>NUCLEOTIDE SEQUENCE [LARGE SCALE GENOMIC DNA]</scope>
    <source>
        <strain evidence="4 5">BZ1</strain>
    </source>
</reference>
<evidence type="ECO:0000256" key="2">
    <source>
        <dbReference type="ARBA" id="ARBA00022801"/>
    </source>
</evidence>
<dbReference type="InterPro" id="IPR000868">
    <property type="entry name" value="Isochorismatase-like_dom"/>
</dbReference>